<sequence>MSLQPTADQRDLRAAVAAFLTSHCGEAAVRKAEPLGVDTALWARCSGMGLPGLTVAVEQGGGGAGFVEAAIAAELMGRHLAPVPFVEVTSAVSVLAEFAAVTAAGEALRSTLAGDLVPTVCLHPVTAGTAPIVPAGAVADVVIALRDDQLVLARTAPGVRGEALVPNLGAMPLARWDLAGADTVVLASGAQAHSAFARLRGRWQALTAVALVGLGLRAIEIALEYIRQRKAFGTPIATFQTVQHRLADDATALEGGRLLAYEAAWAQTADPDRADVLGASAFLFASEAAIRTTDACLHFHGGYGFTLEYAIQLYFRRARAWSQVFGDRRTEYVRLARLLFDDDRRGAHGLS</sequence>
<feature type="domain" description="Acyl-CoA dehydrogenase/oxidase C-terminal" evidence="6">
    <location>
        <begin position="206"/>
        <end position="323"/>
    </location>
</feature>
<keyword evidence="9" id="KW-1185">Reference proteome</keyword>
<dbReference type="RefSeq" id="WP_344076650.1">
    <property type="nucleotide sequence ID" value="NZ_BAAALS010000002.1"/>
</dbReference>
<dbReference type="InterPro" id="IPR013786">
    <property type="entry name" value="AcylCoA_DH/ox_N"/>
</dbReference>
<protein>
    <submittedName>
        <fullName evidence="8">Acyl-CoA dehydrogenase family protein</fullName>
    </submittedName>
</protein>
<dbReference type="Gene3D" id="1.10.540.10">
    <property type="entry name" value="Acyl-CoA dehydrogenase/oxidase, N-terminal domain"/>
    <property type="match status" value="1"/>
</dbReference>
<dbReference type="Pfam" id="PF02771">
    <property type="entry name" value="Acyl-CoA_dh_N"/>
    <property type="match status" value="1"/>
</dbReference>
<keyword evidence="5" id="KW-0560">Oxidoreductase</keyword>
<comment type="cofactor">
    <cofactor evidence="1">
        <name>FAD</name>
        <dbReference type="ChEBI" id="CHEBI:57692"/>
    </cofactor>
</comment>
<evidence type="ECO:0000256" key="1">
    <source>
        <dbReference type="ARBA" id="ARBA00001974"/>
    </source>
</evidence>
<evidence type="ECO:0000256" key="5">
    <source>
        <dbReference type="ARBA" id="ARBA00023002"/>
    </source>
</evidence>
<dbReference type="Gene3D" id="1.20.140.10">
    <property type="entry name" value="Butyryl-CoA Dehydrogenase, subunit A, domain 3"/>
    <property type="match status" value="1"/>
</dbReference>
<dbReference type="Proteomes" id="UP001500655">
    <property type="component" value="Unassembled WGS sequence"/>
</dbReference>
<proteinExistence type="inferred from homology"/>
<gene>
    <name evidence="8" type="ORF">GCM10009681_06770</name>
</gene>
<dbReference type="InterPro" id="IPR009100">
    <property type="entry name" value="AcylCoA_DH/oxidase_NM_dom_sf"/>
</dbReference>
<dbReference type="PANTHER" id="PTHR43884:SF20">
    <property type="entry name" value="ACYL-COA DEHYDROGENASE FADE28"/>
    <property type="match status" value="1"/>
</dbReference>
<dbReference type="SUPFAM" id="SSF47203">
    <property type="entry name" value="Acyl-CoA dehydrogenase C-terminal domain-like"/>
    <property type="match status" value="1"/>
</dbReference>
<evidence type="ECO:0000256" key="3">
    <source>
        <dbReference type="ARBA" id="ARBA00022630"/>
    </source>
</evidence>
<dbReference type="InterPro" id="IPR036250">
    <property type="entry name" value="AcylCo_DH-like_C"/>
</dbReference>
<organism evidence="8 9">
    <name type="scientific">Luedemannella helvata</name>
    <dbReference type="NCBI Taxonomy" id="349315"/>
    <lineage>
        <taxon>Bacteria</taxon>
        <taxon>Bacillati</taxon>
        <taxon>Actinomycetota</taxon>
        <taxon>Actinomycetes</taxon>
        <taxon>Micromonosporales</taxon>
        <taxon>Micromonosporaceae</taxon>
        <taxon>Luedemannella</taxon>
    </lineage>
</organism>
<comment type="similarity">
    <text evidence="2">Belongs to the acyl-CoA dehydrogenase family.</text>
</comment>
<accession>A0ABN2JTS6</accession>
<name>A0ABN2JTS6_9ACTN</name>
<evidence type="ECO:0000256" key="4">
    <source>
        <dbReference type="ARBA" id="ARBA00022827"/>
    </source>
</evidence>
<dbReference type="SUPFAM" id="SSF56645">
    <property type="entry name" value="Acyl-CoA dehydrogenase NM domain-like"/>
    <property type="match status" value="1"/>
</dbReference>
<comment type="caution">
    <text evidence="8">The sequence shown here is derived from an EMBL/GenBank/DDBJ whole genome shotgun (WGS) entry which is preliminary data.</text>
</comment>
<evidence type="ECO:0000256" key="2">
    <source>
        <dbReference type="ARBA" id="ARBA00009347"/>
    </source>
</evidence>
<evidence type="ECO:0000313" key="9">
    <source>
        <dbReference type="Proteomes" id="UP001500655"/>
    </source>
</evidence>
<dbReference type="Pfam" id="PF00441">
    <property type="entry name" value="Acyl-CoA_dh_1"/>
    <property type="match status" value="1"/>
</dbReference>
<dbReference type="InterPro" id="IPR037069">
    <property type="entry name" value="AcylCoA_DH/ox_N_sf"/>
</dbReference>
<dbReference type="EMBL" id="BAAALS010000002">
    <property type="protein sequence ID" value="GAA1738648.1"/>
    <property type="molecule type" value="Genomic_DNA"/>
</dbReference>
<dbReference type="PANTHER" id="PTHR43884">
    <property type="entry name" value="ACYL-COA DEHYDROGENASE"/>
    <property type="match status" value="1"/>
</dbReference>
<dbReference type="InterPro" id="IPR009075">
    <property type="entry name" value="AcylCo_DH/oxidase_C"/>
</dbReference>
<keyword evidence="3" id="KW-0285">Flavoprotein</keyword>
<reference evidence="8 9" key="1">
    <citation type="journal article" date="2019" name="Int. J. Syst. Evol. Microbiol.">
        <title>The Global Catalogue of Microorganisms (GCM) 10K type strain sequencing project: providing services to taxonomists for standard genome sequencing and annotation.</title>
        <authorList>
            <consortium name="The Broad Institute Genomics Platform"/>
            <consortium name="The Broad Institute Genome Sequencing Center for Infectious Disease"/>
            <person name="Wu L."/>
            <person name="Ma J."/>
        </authorList>
    </citation>
    <scope>NUCLEOTIDE SEQUENCE [LARGE SCALE GENOMIC DNA]</scope>
    <source>
        <strain evidence="8 9">JCM 13249</strain>
    </source>
</reference>
<feature type="domain" description="Acyl-CoA dehydrogenase/oxidase N-terminal" evidence="7">
    <location>
        <begin position="6"/>
        <end position="99"/>
    </location>
</feature>
<evidence type="ECO:0000259" key="7">
    <source>
        <dbReference type="Pfam" id="PF02771"/>
    </source>
</evidence>
<keyword evidence="4" id="KW-0274">FAD</keyword>
<evidence type="ECO:0000313" key="8">
    <source>
        <dbReference type="EMBL" id="GAA1738648.1"/>
    </source>
</evidence>
<evidence type="ECO:0000259" key="6">
    <source>
        <dbReference type="Pfam" id="PF00441"/>
    </source>
</evidence>